<dbReference type="InterPro" id="IPR002634">
    <property type="entry name" value="BolA"/>
</dbReference>
<keyword evidence="4" id="KW-1185">Reference proteome</keyword>
<evidence type="ECO:0000313" key="4">
    <source>
        <dbReference type="Proteomes" id="UP000317730"/>
    </source>
</evidence>
<proteinExistence type="inferred from homology"/>
<gene>
    <name evidence="3" type="ORF">APE01nite_03070</name>
</gene>
<organism evidence="3 4">
    <name type="scientific">Acetobacter peroxydans</name>
    <dbReference type="NCBI Taxonomy" id="104098"/>
    <lineage>
        <taxon>Bacteria</taxon>
        <taxon>Pseudomonadati</taxon>
        <taxon>Pseudomonadota</taxon>
        <taxon>Alphaproteobacteria</taxon>
        <taxon>Acetobacterales</taxon>
        <taxon>Acetobacteraceae</taxon>
        <taxon>Acetobacter</taxon>
    </lineage>
</organism>
<dbReference type="AlphaFoldDB" id="A0A4Y3TU63"/>
<dbReference type="Pfam" id="PF01722">
    <property type="entry name" value="BolA"/>
    <property type="match status" value="1"/>
</dbReference>
<accession>A0A4Y3TU63</accession>
<comment type="caution">
    <text evidence="3">The sequence shown here is derived from an EMBL/GenBank/DDBJ whole genome shotgun (WGS) entry which is preliminary data.</text>
</comment>
<evidence type="ECO:0000256" key="2">
    <source>
        <dbReference type="SAM" id="MobiDB-lite"/>
    </source>
</evidence>
<dbReference type="EMBL" id="BJMV01000001">
    <property type="protein sequence ID" value="GEB84510.1"/>
    <property type="molecule type" value="Genomic_DNA"/>
</dbReference>
<dbReference type="InterPro" id="IPR036065">
    <property type="entry name" value="BolA-like_sf"/>
</dbReference>
<name>A0A4Y3TU63_9PROT</name>
<dbReference type="GO" id="GO:0016226">
    <property type="term" value="P:iron-sulfur cluster assembly"/>
    <property type="evidence" value="ECO:0007669"/>
    <property type="project" value="TreeGrafter"/>
</dbReference>
<comment type="similarity">
    <text evidence="1">Belongs to the BolA/IbaG family.</text>
</comment>
<dbReference type="OrthoDB" id="9811118at2"/>
<dbReference type="Proteomes" id="UP000317730">
    <property type="component" value="Unassembled WGS sequence"/>
</dbReference>
<feature type="region of interest" description="Disordered" evidence="2">
    <location>
        <begin position="1"/>
        <end position="26"/>
    </location>
</feature>
<feature type="compositionally biased region" description="Polar residues" evidence="2">
    <location>
        <begin position="1"/>
        <end position="13"/>
    </location>
</feature>
<evidence type="ECO:0000256" key="1">
    <source>
        <dbReference type="RuleBase" id="RU003860"/>
    </source>
</evidence>
<protein>
    <submittedName>
        <fullName evidence="3">Transcriptional regulator</fullName>
    </submittedName>
</protein>
<reference evidence="3 4" key="1">
    <citation type="submission" date="2019-06" db="EMBL/GenBank/DDBJ databases">
        <title>Whole genome shotgun sequence of Acetobacter peroxydans NBRC 13755.</title>
        <authorList>
            <person name="Hosoyama A."/>
            <person name="Uohara A."/>
            <person name="Ohji S."/>
            <person name="Ichikawa N."/>
        </authorList>
    </citation>
    <scope>NUCLEOTIDE SEQUENCE [LARGE SCALE GENOMIC DNA]</scope>
    <source>
        <strain evidence="3 4">NBRC 13755</strain>
    </source>
</reference>
<sequence>MSSLSDSATSSVPSKARAERMHRRLHEALQPVQLEMLDESSRHAHHVSMVRGPEAGASETHFRMLIVSSAFDGVSRVNRSRMVHEALADELESGLHALALTLRTPQEQESRAA</sequence>
<dbReference type="PANTHER" id="PTHR46230:SF7">
    <property type="entry name" value="BOLA-LIKE PROTEIN 1"/>
    <property type="match status" value="1"/>
</dbReference>
<dbReference type="Gene3D" id="3.30.300.90">
    <property type="entry name" value="BolA-like"/>
    <property type="match status" value="1"/>
</dbReference>
<evidence type="ECO:0000313" key="3">
    <source>
        <dbReference type="EMBL" id="GEB84510.1"/>
    </source>
</evidence>
<dbReference type="PANTHER" id="PTHR46230">
    <property type="match status" value="1"/>
</dbReference>
<dbReference type="PIRSF" id="PIRSF003113">
    <property type="entry name" value="BolA"/>
    <property type="match status" value="1"/>
</dbReference>
<dbReference type="SUPFAM" id="SSF82657">
    <property type="entry name" value="BolA-like"/>
    <property type="match status" value="1"/>
</dbReference>